<reference evidence="2 3" key="1">
    <citation type="submission" date="2016-03" db="EMBL/GenBank/DDBJ databases">
        <title>EvidentialGene: Evidence-directed Construction of Genes on Genomes.</title>
        <authorList>
            <person name="Gilbert D.G."/>
            <person name="Choi J.-H."/>
            <person name="Mockaitis K."/>
            <person name="Colbourne J."/>
            <person name="Pfrender M."/>
        </authorList>
    </citation>
    <scope>NUCLEOTIDE SEQUENCE [LARGE SCALE GENOMIC DNA]</scope>
    <source>
        <strain evidence="2 3">Xinb3</strain>
        <tissue evidence="2">Complete organism</tissue>
    </source>
</reference>
<name>A0A164XCT7_9CRUS</name>
<proteinExistence type="predicted"/>
<evidence type="ECO:0000313" key="3">
    <source>
        <dbReference type="Proteomes" id="UP000076858"/>
    </source>
</evidence>
<evidence type="ECO:0000256" key="1">
    <source>
        <dbReference type="SAM" id="MobiDB-lite"/>
    </source>
</evidence>
<keyword evidence="3" id="KW-1185">Reference proteome</keyword>
<organism evidence="2 3">
    <name type="scientific">Daphnia magna</name>
    <dbReference type="NCBI Taxonomy" id="35525"/>
    <lineage>
        <taxon>Eukaryota</taxon>
        <taxon>Metazoa</taxon>
        <taxon>Ecdysozoa</taxon>
        <taxon>Arthropoda</taxon>
        <taxon>Crustacea</taxon>
        <taxon>Branchiopoda</taxon>
        <taxon>Diplostraca</taxon>
        <taxon>Cladocera</taxon>
        <taxon>Anomopoda</taxon>
        <taxon>Daphniidae</taxon>
        <taxon>Daphnia</taxon>
    </lineage>
</organism>
<accession>A0A164XCT7</accession>
<gene>
    <name evidence="2" type="ORF">APZ42_020732</name>
</gene>
<protein>
    <submittedName>
        <fullName evidence="2">Uncharacterized protein</fullName>
    </submittedName>
</protein>
<feature type="region of interest" description="Disordered" evidence="1">
    <location>
        <begin position="48"/>
        <end position="70"/>
    </location>
</feature>
<dbReference type="Proteomes" id="UP000076858">
    <property type="component" value="Unassembled WGS sequence"/>
</dbReference>
<dbReference type="AlphaFoldDB" id="A0A164XCT7"/>
<sequence>MRSVQPVYYSRFHSFPFCFNFRQCSSTFPVPCHIFLEAQRSVCKFQRETHTQKRERKRDEWHTKNKKDGQ</sequence>
<comment type="caution">
    <text evidence="2">The sequence shown here is derived from an EMBL/GenBank/DDBJ whole genome shotgun (WGS) entry which is preliminary data.</text>
</comment>
<dbReference type="EMBL" id="LRGB01001005">
    <property type="protein sequence ID" value="KZS14088.1"/>
    <property type="molecule type" value="Genomic_DNA"/>
</dbReference>
<evidence type="ECO:0000313" key="2">
    <source>
        <dbReference type="EMBL" id="KZS14088.1"/>
    </source>
</evidence>